<dbReference type="KEGG" id="kse:Ksed_01630"/>
<dbReference type="Pfam" id="PF19843">
    <property type="entry name" value="DUF6318"/>
    <property type="match status" value="1"/>
</dbReference>
<proteinExistence type="predicted"/>
<dbReference type="HOGENOM" id="CLU_1784352_0_0_11"/>
<keyword evidence="3" id="KW-1185">Reference proteome</keyword>
<gene>
    <name evidence="2" type="ordered locus">Ksed_01630</name>
</gene>
<accession>C7NJ26</accession>
<name>C7NJ26_KYTSD</name>
<evidence type="ECO:0000259" key="1">
    <source>
        <dbReference type="Pfam" id="PF19843"/>
    </source>
</evidence>
<dbReference type="InterPro" id="IPR046281">
    <property type="entry name" value="DUF6318"/>
</dbReference>
<reference evidence="2 3" key="1">
    <citation type="journal article" date="2009" name="Stand. Genomic Sci.">
        <title>Complete genome sequence of Kytococcus sedentarius type strain (541).</title>
        <authorList>
            <person name="Sims D."/>
            <person name="Brettin T."/>
            <person name="Detter J.C."/>
            <person name="Han C."/>
            <person name="Lapidus A."/>
            <person name="Copeland A."/>
            <person name="Glavina Del Rio T."/>
            <person name="Nolan M."/>
            <person name="Chen F."/>
            <person name="Lucas S."/>
            <person name="Tice H."/>
            <person name="Cheng J.F."/>
            <person name="Bruce D."/>
            <person name="Goodwin L."/>
            <person name="Pitluck S."/>
            <person name="Ovchinnikova G."/>
            <person name="Pati A."/>
            <person name="Ivanova N."/>
            <person name="Mavrommatis K."/>
            <person name="Chen A."/>
            <person name="Palaniappan K."/>
            <person name="D'haeseleer P."/>
            <person name="Chain P."/>
            <person name="Bristow J."/>
            <person name="Eisen J.A."/>
            <person name="Markowitz V."/>
            <person name="Hugenholtz P."/>
            <person name="Schneider S."/>
            <person name="Goker M."/>
            <person name="Pukall R."/>
            <person name="Kyrpides N.C."/>
            <person name="Klenk H.P."/>
        </authorList>
    </citation>
    <scope>NUCLEOTIDE SEQUENCE [LARGE SCALE GENOMIC DNA]</scope>
    <source>
        <strain evidence="3">ATCC 14392 / DSM 20547 / JCM 11482 / CCUG 33030 / NBRC 15357 / NCTC 11040 / CCM 314 / 541</strain>
    </source>
</reference>
<dbReference type="EMBL" id="CP001686">
    <property type="protein sequence ID" value="ACV05251.1"/>
    <property type="molecule type" value="Genomic_DNA"/>
</dbReference>
<dbReference type="AlphaFoldDB" id="C7NJ26"/>
<dbReference type="STRING" id="478801.Ksed_01630"/>
<organism evidence="2 3">
    <name type="scientific">Kytococcus sedentarius (strain ATCC 14392 / DSM 20547 / JCM 11482 / CCUG 33030 / NBRC 15357 / NCTC 11040 / CCM 314 / 541)</name>
    <name type="common">Micrococcus sedentarius</name>
    <dbReference type="NCBI Taxonomy" id="478801"/>
    <lineage>
        <taxon>Bacteria</taxon>
        <taxon>Bacillati</taxon>
        <taxon>Actinomycetota</taxon>
        <taxon>Actinomycetes</taxon>
        <taxon>Micrococcales</taxon>
        <taxon>Kytococcaceae</taxon>
        <taxon>Kytococcus</taxon>
    </lineage>
</organism>
<evidence type="ECO:0000313" key="2">
    <source>
        <dbReference type="EMBL" id="ACV05251.1"/>
    </source>
</evidence>
<sequence length="145" mass="15799">MPPVAKENSEEGAEAFARWYVQTLAHLFRFPEKGVIEPYSEDSCQQCGTYEEVFAELVSAQQHQVGSTMNILGTYVGVADKPSTIEVVVAIEQGANRTVDANGVTVRESDGVDGLGLRLNLHYAGGWRIDEIPTDPTAGDWVGRD</sequence>
<dbReference type="Proteomes" id="UP000006666">
    <property type="component" value="Chromosome"/>
</dbReference>
<protein>
    <recommendedName>
        <fullName evidence="1">DUF6318 domain-containing protein</fullName>
    </recommendedName>
</protein>
<evidence type="ECO:0000313" key="3">
    <source>
        <dbReference type="Proteomes" id="UP000006666"/>
    </source>
</evidence>
<feature type="domain" description="DUF6318" evidence="1">
    <location>
        <begin position="1"/>
        <end position="130"/>
    </location>
</feature>